<feature type="repeat" description="PPR" evidence="1">
    <location>
        <begin position="147"/>
        <end position="181"/>
    </location>
</feature>
<dbReference type="GO" id="GO:0003729">
    <property type="term" value="F:mRNA binding"/>
    <property type="evidence" value="ECO:0007669"/>
    <property type="project" value="TreeGrafter"/>
</dbReference>
<accession>A0A6G1HRM2</accession>
<dbReference type="Gene3D" id="1.25.40.10">
    <property type="entry name" value="Tetratricopeptide repeat domain"/>
    <property type="match status" value="1"/>
</dbReference>
<keyword evidence="4" id="KW-1185">Reference proteome</keyword>
<proteinExistence type="predicted"/>
<evidence type="ECO:0000256" key="2">
    <source>
        <dbReference type="SAM" id="MobiDB-lite"/>
    </source>
</evidence>
<dbReference type="Proteomes" id="UP000799640">
    <property type="component" value="Unassembled WGS sequence"/>
</dbReference>
<feature type="compositionally biased region" description="Basic and acidic residues" evidence="2">
    <location>
        <begin position="358"/>
        <end position="367"/>
    </location>
</feature>
<dbReference type="EMBL" id="ML996700">
    <property type="protein sequence ID" value="KAF2398489.1"/>
    <property type="molecule type" value="Genomic_DNA"/>
</dbReference>
<dbReference type="PROSITE" id="PS51375">
    <property type="entry name" value="PPR"/>
    <property type="match status" value="1"/>
</dbReference>
<evidence type="ECO:0008006" key="5">
    <source>
        <dbReference type="Google" id="ProtNLM"/>
    </source>
</evidence>
<reference evidence="3" key="1">
    <citation type="journal article" date="2020" name="Stud. Mycol.">
        <title>101 Dothideomycetes genomes: a test case for predicting lifestyles and emergence of pathogens.</title>
        <authorList>
            <person name="Haridas S."/>
            <person name="Albert R."/>
            <person name="Binder M."/>
            <person name="Bloem J."/>
            <person name="Labutti K."/>
            <person name="Salamov A."/>
            <person name="Andreopoulos B."/>
            <person name="Baker S."/>
            <person name="Barry K."/>
            <person name="Bills G."/>
            <person name="Bluhm B."/>
            <person name="Cannon C."/>
            <person name="Castanera R."/>
            <person name="Culley D."/>
            <person name="Daum C."/>
            <person name="Ezra D."/>
            <person name="Gonzalez J."/>
            <person name="Henrissat B."/>
            <person name="Kuo A."/>
            <person name="Liang C."/>
            <person name="Lipzen A."/>
            <person name="Lutzoni F."/>
            <person name="Magnuson J."/>
            <person name="Mondo S."/>
            <person name="Nolan M."/>
            <person name="Ohm R."/>
            <person name="Pangilinan J."/>
            <person name="Park H.-J."/>
            <person name="Ramirez L."/>
            <person name="Alfaro M."/>
            <person name="Sun H."/>
            <person name="Tritt A."/>
            <person name="Yoshinaga Y."/>
            <person name="Zwiers L.-H."/>
            <person name="Turgeon B."/>
            <person name="Goodwin S."/>
            <person name="Spatafora J."/>
            <person name="Crous P."/>
            <person name="Grigoriev I."/>
        </authorList>
    </citation>
    <scope>NUCLEOTIDE SEQUENCE</scope>
    <source>
        <strain evidence="3">CBS 262.69</strain>
    </source>
</reference>
<gene>
    <name evidence="3" type="ORF">EJ06DRAFT_497206</name>
</gene>
<dbReference type="AlphaFoldDB" id="A0A6G1HRM2"/>
<organism evidence="3 4">
    <name type="scientific">Trichodelitschia bisporula</name>
    <dbReference type="NCBI Taxonomy" id="703511"/>
    <lineage>
        <taxon>Eukaryota</taxon>
        <taxon>Fungi</taxon>
        <taxon>Dikarya</taxon>
        <taxon>Ascomycota</taxon>
        <taxon>Pezizomycotina</taxon>
        <taxon>Dothideomycetes</taxon>
        <taxon>Dothideomycetes incertae sedis</taxon>
        <taxon>Phaeotrichales</taxon>
        <taxon>Phaeotrichaceae</taxon>
        <taxon>Trichodelitschia</taxon>
    </lineage>
</organism>
<feature type="compositionally biased region" description="Basic and acidic residues" evidence="2">
    <location>
        <begin position="633"/>
        <end position="696"/>
    </location>
</feature>
<sequence length="721" mass="80925">MLTCSSCLRRSLRNPQLQWQRSYAAPTPTTFDFKIRGHLSGRAKPQDDWRAASDAWGKAAQQPRQPNTNQYNERDTRLRDPPQGNAGSMHPDRRFSGGHLSSGSIHRELEWLPDPMKLAARTLALLGENRDVDATELVRAASKNMSCVVAWNHLINHLLKNGRVNAALKIYNEMKKRAQTPDAYTYHILLKGLAANAHAENALTKALSIYHSMSSTKSATKPSIMHINAALKACAMADDMDALWSVVATIPETGPVVANSQTYTTILHAIRMHALKSLPAETDGTDARELLASAVMQARRLWEDIISKWRQGLLTVDDNLACSMGRVLLIGTLPQDWDDVFSLLKQTMNIHRRAPSLRSHEKRDADGKILPPPYGHSERAPVNEDDPDAGEEFAPVPARLTVQRSALMPADGTVLTYARPSNSTLSLVLEACQKMFLKGPAVKYWELFTDPNGFNIKPDSDNCHYYLRILRQARASGEALAFLKSTMGHMQLSAKTFRITMSTVVRNRISHRAIKDATEMFLLMEERLSEIDPSASDMYMKLALDGKFQPVIIRGVERLLDYVDGSIRNLKEAPGGQKEEWLQRLRWMHGLCARCLDHGDFSEHGKDMEEKFRNAKSKITAVITDELVAKKHGQEKEATLKGEKIEAGDGVKAERRVERGRKEGRQQEVRREGKGRREWKGERGGRVKSEEVERSIGGRQSLGRLLDVKPRKQASPSARFE</sequence>
<feature type="region of interest" description="Disordered" evidence="2">
    <location>
        <begin position="354"/>
        <end position="390"/>
    </location>
</feature>
<name>A0A6G1HRM2_9PEZI</name>
<dbReference type="Pfam" id="PF13041">
    <property type="entry name" value="PPR_2"/>
    <property type="match status" value="1"/>
</dbReference>
<feature type="region of interest" description="Disordered" evidence="2">
    <location>
        <begin position="41"/>
        <end position="99"/>
    </location>
</feature>
<dbReference type="InterPro" id="IPR002885">
    <property type="entry name" value="PPR_rpt"/>
</dbReference>
<dbReference type="PANTHER" id="PTHR47938">
    <property type="entry name" value="RESPIRATORY COMPLEX I CHAPERONE (CIA84), PUTATIVE (AFU_ORTHOLOGUE AFUA_2G06020)-RELATED"/>
    <property type="match status" value="1"/>
</dbReference>
<feature type="compositionally biased region" description="Polar residues" evidence="2">
    <location>
        <begin position="62"/>
        <end position="71"/>
    </location>
</feature>
<protein>
    <recommendedName>
        <fullName evidence="5">Pentacotripeptide-repeat region of PRORP domain-containing protein</fullName>
    </recommendedName>
</protein>
<feature type="region of interest" description="Disordered" evidence="2">
    <location>
        <begin position="633"/>
        <end position="721"/>
    </location>
</feature>
<dbReference type="NCBIfam" id="TIGR00756">
    <property type="entry name" value="PPR"/>
    <property type="match status" value="1"/>
</dbReference>
<evidence type="ECO:0000256" key="1">
    <source>
        <dbReference type="PROSITE-ProRule" id="PRU00708"/>
    </source>
</evidence>
<dbReference type="PANTHER" id="PTHR47938:SF35">
    <property type="entry name" value="PENTATRICOPEPTIDE REPEAT-CONTAINING PROTEIN 4, MITOCHONDRIAL-RELATED"/>
    <property type="match status" value="1"/>
</dbReference>
<evidence type="ECO:0000313" key="3">
    <source>
        <dbReference type="EMBL" id="KAF2398489.1"/>
    </source>
</evidence>
<evidence type="ECO:0000313" key="4">
    <source>
        <dbReference type="Proteomes" id="UP000799640"/>
    </source>
</evidence>
<dbReference type="OrthoDB" id="185373at2759"/>
<dbReference type="InterPro" id="IPR011990">
    <property type="entry name" value="TPR-like_helical_dom_sf"/>
</dbReference>